<name>A0A7I7QZ23_9MYCO</name>
<dbReference type="GO" id="GO:0043565">
    <property type="term" value="F:sequence-specific DNA binding"/>
    <property type="evidence" value="ECO:0007669"/>
    <property type="project" value="InterPro"/>
</dbReference>
<reference evidence="2 3" key="1">
    <citation type="journal article" date="2019" name="Emerg. Microbes Infect.">
        <title>Comprehensive subspecies identification of 175 nontuberculous mycobacteria species based on 7547 genomic profiles.</title>
        <authorList>
            <person name="Matsumoto Y."/>
            <person name="Kinjo T."/>
            <person name="Motooka D."/>
            <person name="Nabeya D."/>
            <person name="Jung N."/>
            <person name="Uechi K."/>
            <person name="Horii T."/>
            <person name="Iida T."/>
            <person name="Fujita J."/>
            <person name="Nakamura S."/>
        </authorList>
    </citation>
    <scope>NUCLEOTIDE SEQUENCE [LARGE SCALE GENOMIC DNA]</scope>
    <source>
        <strain evidence="2 3">JCM 17899</strain>
    </source>
</reference>
<protein>
    <recommendedName>
        <fullName evidence="1">HTH araC/xylS-type domain-containing protein</fullName>
    </recommendedName>
</protein>
<dbReference type="PROSITE" id="PS01124">
    <property type="entry name" value="HTH_ARAC_FAMILY_2"/>
    <property type="match status" value="1"/>
</dbReference>
<proteinExistence type="predicted"/>
<gene>
    <name evidence="2" type="ORF">MSEDJ_56580</name>
</gene>
<dbReference type="Proteomes" id="UP000467193">
    <property type="component" value="Chromosome"/>
</dbReference>
<dbReference type="KEGG" id="msei:MSEDJ_56580"/>
<evidence type="ECO:0000313" key="3">
    <source>
        <dbReference type="Proteomes" id="UP000467193"/>
    </source>
</evidence>
<evidence type="ECO:0000259" key="1">
    <source>
        <dbReference type="PROSITE" id="PS01124"/>
    </source>
</evidence>
<dbReference type="EMBL" id="AP022588">
    <property type="protein sequence ID" value="BBY31562.1"/>
    <property type="molecule type" value="Genomic_DNA"/>
</dbReference>
<evidence type="ECO:0000313" key="2">
    <source>
        <dbReference type="EMBL" id="BBY31562.1"/>
    </source>
</evidence>
<accession>A0A7I7QZ23</accession>
<dbReference type="GO" id="GO:0003700">
    <property type="term" value="F:DNA-binding transcription factor activity"/>
    <property type="evidence" value="ECO:0007669"/>
    <property type="project" value="InterPro"/>
</dbReference>
<sequence>MHIAITRVQAGDDLTTAAHTAGFADSAHLSRTCRDTFGLPPSLLSKHLNWDLDTSV</sequence>
<dbReference type="InterPro" id="IPR018060">
    <property type="entry name" value="HTH_AraC"/>
</dbReference>
<organism evidence="2 3">
    <name type="scientific">Mycolicibacterium sediminis</name>
    <dbReference type="NCBI Taxonomy" id="1286180"/>
    <lineage>
        <taxon>Bacteria</taxon>
        <taxon>Bacillati</taxon>
        <taxon>Actinomycetota</taxon>
        <taxon>Actinomycetes</taxon>
        <taxon>Mycobacteriales</taxon>
        <taxon>Mycobacteriaceae</taxon>
        <taxon>Mycolicibacterium</taxon>
    </lineage>
</organism>
<dbReference type="Gene3D" id="1.10.10.60">
    <property type="entry name" value="Homeodomain-like"/>
    <property type="match status" value="1"/>
</dbReference>
<keyword evidence="3" id="KW-1185">Reference proteome</keyword>
<feature type="domain" description="HTH araC/xylS-type" evidence="1">
    <location>
        <begin position="1"/>
        <end position="47"/>
    </location>
</feature>
<dbReference type="AlphaFoldDB" id="A0A7I7QZ23"/>